<protein>
    <submittedName>
        <fullName evidence="2">Uncharacterized protein</fullName>
    </submittedName>
</protein>
<organism evidence="2 3">
    <name type="scientific">Holtiella tumoricola</name>
    <dbReference type="NCBI Taxonomy" id="3018743"/>
    <lineage>
        <taxon>Bacteria</taxon>
        <taxon>Bacillati</taxon>
        <taxon>Bacillota</taxon>
        <taxon>Clostridia</taxon>
        <taxon>Lachnospirales</taxon>
        <taxon>Cellulosilyticaceae</taxon>
        <taxon>Holtiella</taxon>
    </lineage>
</organism>
<feature type="transmembrane region" description="Helical" evidence="1">
    <location>
        <begin position="101"/>
        <end position="119"/>
    </location>
</feature>
<name>A0AA42J1K9_9FIRM</name>
<proteinExistence type="predicted"/>
<keyword evidence="1" id="KW-0472">Membrane</keyword>
<dbReference type="EMBL" id="JAQIFT010000049">
    <property type="protein sequence ID" value="MDA3732647.1"/>
    <property type="molecule type" value="Genomic_DNA"/>
</dbReference>
<keyword evidence="1" id="KW-1133">Transmembrane helix</keyword>
<reference evidence="2" key="1">
    <citation type="journal article" date="2023" name="Int. J. Syst. Evol. Microbiol.">
        <title>&lt;i&gt;Holtiella tumoricola&lt;/i&gt; gen. nov. sp. nov., isolated from a human clinical sample.</title>
        <authorList>
            <person name="Allen-Vercoe E."/>
            <person name="Daigneault M.C."/>
            <person name="Vancuren S.J."/>
            <person name="Cochrane K."/>
            <person name="O'Neal L.L."/>
            <person name="Sankaranarayanan K."/>
            <person name="Lawson P.A."/>
        </authorList>
    </citation>
    <scope>NUCLEOTIDE SEQUENCE</scope>
    <source>
        <strain evidence="2">CC70A</strain>
    </source>
</reference>
<keyword evidence="1" id="KW-0812">Transmembrane</keyword>
<evidence type="ECO:0000313" key="3">
    <source>
        <dbReference type="Proteomes" id="UP001169242"/>
    </source>
</evidence>
<comment type="caution">
    <text evidence="2">The sequence shown here is derived from an EMBL/GenBank/DDBJ whole genome shotgun (WGS) entry which is preliminary data.</text>
</comment>
<dbReference type="AlphaFoldDB" id="A0AA42J1K9"/>
<gene>
    <name evidence="2" type="ORF">PBV87_14230</name>
</gene>
<dbReference type="Proteomes" id="UP001169242">
    <property type="component" value="Unassembled WGS sequence"/>
</dbReference>
<accession>A0AA42J1K9</accession>
<dbReference type="RefSeq" id="WP_053983876.1">
    <property type="nucleotide sequence ID" value="NZ_JAQIFT010000049.1"/>
</dbReference>
<feature type="transmembrane region" description="Helical" evidence="1">
    <location>
        <begin position="67"/>
        <end position="89"/>
    </location>
</feature>
<feature type="transmembrane region" description="Helical" evidence="1">
    <location>
        <begin position="31"/>
        <end position="55"/>
    </location>
</feature>
<feature type="transmembrane region" description="Helical" evidence="1">
    <location>
        <begin position="7"/>
        <end position="25"/>
    </location>
</feature>
<sequence length="127" mass="13947">MKDIKLTQVLGIIGILLWAVTIFLRETSVSAISGVGFILGVMPNFAAVWFFASCVCQVYETYYKKAFTLKSMMITLGCIFIGALGSEIVHDLFLNSPFDGYDILVTIIAIVLFAGADYIQLKKSLSC</sequence>
<evidence type="ECO:0000256" key="1">
    <source>
        <dbReference type="SAM" id="Phobius"/>
    </source>
</evidence>
<evidence type="ECO:0000313" key="2">
    <source>
        <dbReference type="EMBL" id="MDA3732647.1"/>
    </source>
</evidence>
<keyword evidence="3" id="KW-1185">Reference proteome</keyword>